<dbReference type="InterPro" id="IPR029063">
    <property type="entry name" value="SAM-dependent_MTases_sf"/>
</dbReference>
<evidence type="ECO:0000313" key="2">
    <source>
        <dbReference type="EMBL" id="ASR91014.1"/>
    </source>
</evidence>
<proteinExistence type="predicted"/>
<evidence type="ECO:0008006" key="4">
    <source>
        <dbReference type="Google" id="ProtNLM"/>
    </source>
</evidence>
<dbReference type="Gene3D" id="3.40.50.150">
    <property type="entry name" value="Vaccinia Virus protein VP39"/>
    <property type="match status" value="1"/>
</dbReference>
<dbReference type="KEGG" id="afq:AFA_17020"/>
<evidence type="ECO:0000256" key="1">
    <source>
        <dbReference type="SAM" id="MobiDB-lite"/>
    </source>
</evidence>
<dbReference type="RefSeq" id="WP_094197968.1">
    <property type="nucleotide sequence ID" value="NZ_CP021641.1"/>
</dbReference>
<protein>
    <recommendedName>
        <fullName evidence="4">SAM-dependent methyltransferase</fullName>
    </recommendedName>
</protein>
<evidence type="ECO:0000313" key="3">
    <source>
        <dbReference type="Proteomes" id="UP000214561"/>
    </source>
</evidence>
<dbReference type="EMBL" id="CP021641">
    <property type="protein sequence ID" value="ASR91014.1"/>
    <property type="molecule type" value="Genomic_DNA"/>
</dbReference>
<accession>A0AB33CXT5</accession>
<sequence length="905" mass="102505">MSISPVVPSELGHEKPVSTHVQCLEEENRLLFDQLQVVQEELGRLYDHPQAAGRDLKPTVINVAPVDVRLIEVQAESVRLECLLKVQTQLHDLKTQYALAKQLGDILIEGVQSTGSLISVPGRLRQAWRQSRRTQPPAALGGKSFDKVIQAYQQGGDQQVEALLNQASVSKSVQASAWTAVARTYMTAEPTLVATMARRAFALEPRGFRQKWLAFRLHESGDLLEAEALLALLPEEVSFTDSEARQRDRLLKQAKEFRLDQVRSVSEVEAQHAAVQRQWAELAESRNTMVSTLKQQGIQLSSVRDEVQRLNQEKQEQLVVVEALRAQIQQLQQDHQKTLQERGQQEDQQRQLMRQEQDNTQAALKQVADLKRELEQEELLKLQTQRECVGLQADLKRIRQALEDKEAQAGQWFEQCVTVQGGLADMAQQCEQLKGELQMHYREKEEALSQLQILRIAHDESLAIAEQRLEEVESLLVQLEESVAECEEFRVQLRDTQEEKDSLLLQVQELRQARDGLVVLAAQRLDEVHALQSQVQTITQERDEARQQINVERTDHKSLQAQLNQAFQIRDEYIALAAQRQGELLQQAKEQLSLEKSKAALEARQLELQQSLSAQTARETDLLERLSAQVQSLAARDAAVPGIQEELFKKQSEELLRVRRHIETAVKNNSANAVRQLQSFVGMQEYFATGVLPAFNSEAHSWPISADFALCLMRQLVLKPYDLVIEFGSGMSTVIVAKTLALMAERGDTRQTQFVSFEHLDSYYEQTLAHLQQAGLEQAAQLTLAPLKDWQSVDGQVYPYYSCQSTLAKLARQKQVTRKRILVIVDGPPAATGPQARYPAGPLLVEHFPNAHIDFLMDDYIREDEKQVVQHWLADIDALGLAGKSMEYKLEKDACLLTVHPKDTK</sequence>
<organism evidence="2 3">
    <name type="scientific">Alcaligenes faecalis</name>
    <dbReference type="NCBI Taxonomy" id="511"/>
    <lineage>
        <taxon>Bacteria</taxon>
        <taxon>Pseudomonadati</taxon>
        <taxon>Pseudomonadota</taxon>
        <taxon>Betaproteobacteria</taxon>
        <taxon>Burkholderiales</taxon>
        <taxon>Alcaligenaceae</taxon>
        <taxon>Alcaligenes</taxon>
    </lineage>
</organism>
<dbReference type="AlphaFoldDB" id="A0AB33CXT5"/>
<dbReference type="Proteomes" id="UP000214561">
    <property type="component" value="Chromosome"/>
</dbReference>
<name>A0AB33CXT5_ALCFA</name>
<feature type="compositionally biased region" description="Basic and acidic residues" evidence="1">
    <location>
        <begin position="337"/>
        <end position="357"/>
    </location>
</feature>
<feature type="region of interest" description="Disordered" evidence="1">
    <location>
        <begin position="337"/>
        <end position="358"/>
    </location>
</feature>
<reference evidence="2 3" key="1">
    <citation type="submission" date="2017-05" db="EMBL/GenBank/DDBJ databases">
        <authorList>
            <person name="Qiu J.G."/>
            <person name="He J."/>
        </authorList>
    </citation>
    <scope>NUCLEOTIDE SEQUENCE [LARGE SCALE GENOMIC DNA]</scope>
    <source>
        <strain evidence="2 3">JQ135</strain>
    </source>
</reference>
<gene>
    <name evidence="2" type="ORF">AFA_17020</name>
</gene>